<gene>
    <name evidence="3" type="ORF">RJ639_024907</name>
</gene>
<accession>A0AA88UXP0</accession>
<dbReference type="InterPro" id="IPR057670">
    <property type="entry name" value="SH3_retrovirus"/>
</dbReference>
<evidence type="ECO:0000313" key="4">
    <source>
        <dbReference type="Proteomes" id="UP001188597"/>
    </source>
</evidence>
<dbReference type="EMBL" id="JAVXUP010004003">
    <property type="protein sequence ID" value="KAK2997760.1"/>
    <property type="molecule type" value="Genomic_DNA"/>
</dbReference>
<feature type="domain" description="Retrovirus-related Pol polyprotein from transposon TNT 1-94-like beta-barrel" evidence="1">
    <location>
        <begin position="242"/>
        <end position="323"/>
    </location>
</feature>
<dbReference type="Pfam" id="PF14223">
    <property type="entry name" value="Retrotran_gag_2"/>
    <property type="match status" value="1"/>
</dbReference>
<keyword evidence="4" id="KW-1185">Reference proteome</keyword>
<dbReference type="Pfam" id="PF25597">
    <property type="entry name" value="SH3_retrovirus"/>
    <property type="match status" value="1"/>
</dbReference>
<comment type="caution">
    <text evidence="3">The sequence shown here is derived from an EMBL/GenBank/DDBJ whole genome shotgun (WGS) entry which is preliminary data.</text>
</comment>
<dbReference type="PANTHER" id="PTHR11439">
    <property type="entry name" value="GAG-POL-RELATED RETROTRANSPOSON"/>
    <property type="match status" value="1"/>
</dbReference>
<dbReference type="Proteomes" id="UP001188597">
    <property type="component" value="Unassembled WGS sequence"/>
</dbReference>
<evidence type="ECO:0000313" key="3">
    <source>
        <dbReference type="EMBL" id="KAK2997760.1"/>
    </source>
</evidence>
<evidence type="ECO:0000259" key="2">
    <source>
        <dbReference type="Pfam" id="PF25597"/>
    </source>
</evidence>
<evidence type="ECO:0000259" key="1">
    <source>
        <dbReference type="Pfam" id="PF22936"/>
    </source>
</evidence>
<dbReference type="Pfam" id="PF22936">
    <property type="entry name" value="Pol_BBD"/>
    <property type="match status" value="1"/>
</dbReference>
<dbReference type="InterPro" id="IPR054722">
    <property type="entry name" value="PolX-like_BBD"/>
</dbReference>
<dbReference type="CDD" id="cd09272">
    <property type="entry name" value="RNase_HI_RT_Ty1"/>
    <property type="match status" value="1"/>
</dbReference>
<name>A0AA88UXP0_9ASTE</name>
<proteinExistence type="predicted"/>
<feature type="domain" description="Retroviral polymerase SH3-like" evidence="2">
    <location>
        <begin position="415"/>
        <end position="461"/>
    </location>
</feature>
<sequence>MMTDLQAVGGMKKLNNNYNTWSTCMISYMQGQDLWEVVNGSEVTQPEAEDANGMLRKWKIKPGKAMFALKTTVEEDVLEHIRATTLKQAWDTFTKLFSKKNDTRLQLLESELLSIAQRDMTVAQYFHKVKMLCREISELDPQAPIGEMRMKQIIIHGLRPKYRGFVAAVQGWQTQPSLVEFENLLAGQEALAKQMGGASLKGQEEALYANNGRWNSKQHGAEEENLTFTAITSNRINYEKDWIVDSGCSNHMTGDVEKLQNLSDYKGSRVVVTANNSKLPIAHVGSAIVSPQSSDDEVPLQNVYHVPGMKNNLLSVAQLTSSGHFVLFGPQDVKVYRDLEIIEEPMIKGQMLESVYVLSAETAYVDKARRNKTADLWHMRLSHVSYSKLDVMMKKSMLKGLPQIEVRIDTVCAGCHKMDKKAIRCIFVGYDNQRKGWRCSDPVTGKCYTSRNVVFDEASLWWSSDKEVLPDSDVFKEALESSQIHLSLDEVDGTVDEGNAEEDVAQNPWQTGVYQQPSEEVGVMSRYMQNTKKLHLEAVRGILRYVKGTLDYEIIYKKGGDCKLVGFCDADYAGDHDTRRSTTGYIFTLGSGVVSWCSKRQPTMSLSTIEAEYRAAAMAAQESTWILQLLEDLHKPIEYPISLYCDNLSAKRLAENPVFHARTKHVEVHYHFIREKVLQEEIELEHVRTKNQVADLLTKSLSENKFQSFCRQLGMANKGGASVEGEY</sequence>
<organism evidence="3 4">
    <name type="scientific">Escallonia herrerae</name>
    <dbReference type="NCBI Taxonomy" id="1293975"/>
    <lineage>
        <taxon>Eukaryota</taxon>
        <taxon>Viridiplantae</taxon>
        <taxon>Streptophyta</taxon>
        <taxon>Embryophyta</taxon>
        <taxon>Tracheophyta</taxon>
        <taxon>Spermatophyta</taxon>
        <taxon>Magnoliopsida</taxon>
        <taxon>eudicotyledons</taxon>
        <taxon>Gunneridae</taxon>
        <taxon>Pentapetalae</taxon>
        <taxon>asterids</taxon>
        <taxon>campanulids</taxon>
        <taxon>Escalloniales</taxon>
        <taxon>Escalloniaceae</taxon>
        <taxon>Escallonia</taxon>
    </lineage>
</organism>
<dbReference type="AlphaFoldDB" id="A0AA88UXP0"/>
<reference evidence="3" key="1">
    <citation type="submission" date="2022-12" db="EMBL/GenBank/DDBJ databases">
        <title>Draft genome assemblies for two species of Escallonia (Escalloniales).</title>
        <authorList>
            <person name="Chanderbali A."/>
            <person name="Dervinis C."/>
            <person name="Anghel I."/>
            <person name="Soltis D."/>
            <person name="Soltis P."/>
            <person name="Zapata F."/>
        </authorList>
    </citation>
    <scope>NUCLEOTIDE SEQUENCE</scope>
    <source>
        <strain evidence="3">UCBG64.0493</strain>
        <tissue evidence="3">Leaf</tissue>
    </source>
</reference>
<evidence type="ECO:0008006" key="5">
    <source>
        <dbReference type="Google" id="ProtNLM"/>
    </source>
</evidence>
<protein>
    <recommendedName>
        <fullName evidence="5">GAG-pre-integrase domain-containing protein</fullName>
    </recommendedName>
</protein>
<dbReference type="PANTHER" id="PTHR11439:SF475">
    <property type="entry name" value="CYSTEINE-RICH RLK (RECEPTOR-LIKE PROTEIN KINASE) 8"/>
    <property type="match status" value="1"/>
</dbReference>